<dbReference type="EMBL" id="AKXB02000074">
    <property type="protein sequence ID" value="EMO89884.1"/>
    <property type="molecule type" value="Genomic_DNA"/>
</dbReference>
<organism evidence="1 2">
    <name type="scientific">Leptospira noguchii str. 2001034031</name>
    <dbReference type="NCBI Taxonomy" id="1193053"/>
    <lineage>
        <taxon>Bacteria</taxon>
        <taxon>Pseudomonadati</taxon>
        <taxon>Spirochaetota</taxon>
        <taxon>Spirochaetia</taxon>
        <taxon>Leptospirales</taxon>
        <taxon>Leptospiraceae</taxon>
        <taxon>Leptospira</taxon>
    </lineage>
</organism>
<evidence type="ECO:0000313" key="1">
    <source>
        <dbReference type="EMBL" id="EMO89884.1"/>
    </source>
</evidence>
<dbReference type="Proteomes" id="UP000012138">
    <property type="component" value="Unassembled WGS sequence"/>
</dbReference>
<accession>M6YJV1</accession>
<reference evidence="1 2" key="1">
    <citation type="submission" date="2013-01" db="EMBL/GenBank/DDBJ databases">
        <authorList>
            <person name="Harkins D.M."/>
            <person name="Durkin A.S."/>
            <person name="Brinkac L.M."/>
            <person name="Haft D.H."/>
            <person name="Selengut J.D."/>
            <person name="Sanka R."/>
            <person name="DePew J."/>
            <person name="Purushe J."/>
            <person name="Whelen A.C."/>
            <person name="Vinetz J.M."/>
            <person name="Sutton G.G."/>
            <person name="Nierman W.C."/>
            <person name="Fouts D.E."/>
        </authorList>
    </citation>
    <scope>NUCLEOTIDE SEQUENCE [LARGE SCALE GENOMIC DNA]</scope>
    <source>
        <strain evidence="1 2">2001034031</strain>
    </source>
</reference>
<evidence type="ECO:0000313" key="2">
    <source>
        <dbReference type="Proteomes" id="UP000012138"/>
    </source>
</evidence>
<proteinExistence type="predicted"/>
<comment type="caution">
    <text evidence="1">The sequence shown here is derived from an EMBL/GenBank/DDBJ whole genome shotgun (WGS) entry which is preliminary data.</text>
</comment>
<dbReference type="AlphaFoldDB" id="M6YJV1"/>
<protein>
    <submittedName>
        <fullName evidence="1">Uncharacterized protein</fullName>
    </submittedName>
</protein>
<sequence length="45" mass="4904">MARISAIAVACNLEKLNTFSLNSSLGVSAAWIEVIKRNEIKNAKK</sequence>
<name>M6YJV1_9LEPT</name>
<gene>
    <name evidence="1" type="ORF">LEP1GSC024_4450</name>
</gene>